<name>A0AAV7RDE4_PLEWA</name>
<dbReference type="EMBL" id="JANPWB010000009">
    <property type="protein sequence ID" value="KAJ1149500.1"/>
    <property type="molecule type" value="Genomic_DNA"/>
</dbReference>
<comment type="caution">
    <text evidence="1">The sequence shown here is derived from an EMBL/GenBank/DDBJ whole genome shotgun (WGS) entry which is preliminary data.</text>
</comment>
<reference evidence="1" key="1">
    <citation type="journal article" date="2022" name="bioRxiv">
        <title>Sequencing and chromosome-scale assembly of the giantPleurodeles waltlgenome.</title>
        <authorList>
            <person name="Brown T."/>
            <person name="Elewa A."/>
            <person name="Iarovenko S."/>
            <person name="Subramanian E."/>
            <person name="Araus A.J."/>
            <person name="Petzold A."/>
            <person name="Susuki M."/>
            <person name="Suzuki K.-i.T."/>
            <person name="Hayashi T."/>
            <person name="Toyoda A."/>
            <person name="Oliveira C."/>
            <person name="Osipova E."/>
            <person name="Leigh N.D."/>
            <person name="Simon A."/>
            <person name="Yun M.H."/>
        </authorList>
    </citation>
    <scope>NUCLEOTIDE SEQUENCE</scope>
    <source>
        <strain evidence="1">20211129_DDA</strain>
        <tissue evidence="1">Liver</tissue>
    </source>
</reference>
<organism evidence="1 2">
    <name type="scientific">Pleurodeles waltl</name>
    <name type="common">Iberian ribbed newt</name>
    <dbReference type="NCBI Taxonomy" id="8319"/>
    <lineage>
        <taxon>Eukaryota</taxon>
        <taxon>Metazoa</taxon>
        <taxon>Chordata</taxon>
        <taxon>Craniata</taxon>
        <taxon>Vertebrata</taxon>
        <taxon>Euteleostomi</taxon>
        <taxon>Amphibia</taxon>
        <taxon>Batrachia</taxon>
        <taxon>Caudata</taxon>
        <taxon>Salamandroidea</taxon>
        <taxon>Salamandridae</taxon>
        <taxon>Pleurodelinae</taxon>
        <taxon>Pleurodeles</taxon>
    </lineage>
</organism>
<dbReference type="AlphaFoldDB" id="A0AAV7RDE4"/>
<evidence type="ECO:0000313" key="2">
    <source>
        <dbReference type="Proteomes" id="UP001066276"/>
    </source>
</evidence>
<evidence type="ECO:0000313" key="1">
    <source>
        <dbReference type="EMBL" id="KAJ1149500.1"/>
    </source>
</evidence>
<sequence length="112" mass="12975">MNMRRFGTLVDPQSGLKAIPLKEAGFLQWKHLCYNGELRDFDNLNIEVGGGLSKFKYIQMKSWVGNVTEEVESTNGLVDQMQLDILMKKEVAKWYWLMFDIVDGIFNLPEEI</sequence>
<accession>A0AAV7RDE4</accession>
<gene>
    <name evidence="1" type="ORF">NDU88_002307</name>
</gene>
<proteinExistence type="predicted"/>
<protein>
    <submittedName>
        <fullName evidence="1">Uncharacterized protein</fullName>
    </submittedName>
</protein>
<keyword evidence="2" id="KW-1185">Reference proteome</keyword>
<dbReference type="Proteomes" id="UP001066276">
    <property type="component" value="Chromosome 5"/>
</dbReference>